<sequence>MQRKFFAVIMSLVLLFPLLSPLKAKADDITGITLEKELRAMIEAGVIQGYDDGSYKPDQKVTRGEFATFIARALELPEGESVFSDVPSSSSISYGVNAAAAAKIVNGNSNGQFNPESLITRKDMALMISNALDYLKVDATYTESSFTDISELSTAHKEAINKSAALKIISGYDEHTFGPDQDASRAQAAAFIYRLLEATGDLETRSSQPNVSPQAAKPYRVANVDSRGKLAHTSNSYKSFEEAKRAMTSQKKEVVTLNQKIIYMKENSGLVYAKPKSASTVNLYTDPSFKNAKTYVSSSATYGTTELKYVTSTDKYVKVQLGGEDYYMKPTDTLLVPFEGAKGRSYYKNVNGELVHYLYNYDKKNYGSYSAGVAPSFMRSNQKYYSFDGANFYNEQGKKVGTAYQYFQFLSARTTTNYTAAQLDSYIKKVLAEKEATGLASYKGATKKSKLIGLGKTLKKVEAEKRVNALMILAMAIHESNYGMSEHAQKNNNLFGIAVYDSTPGKGATFASPAESIYALANQYLNGKADWRGGYLMPNTWRAYGSAPGTKASGITVKYASDAWWGAKVGGHMYRIDKALGRKDFGKYQLGVTNTTGLNVRSKPNGNIQYQYKLKGMPVAYLGNPTTSAGATWQKIVSDDLKYKEGYVNSRYLTKLPIAK</sequence>
<dbReference type="InterPro" id="IPR051465">
    <property type="entry name" value="Cell_Envelope_Struct_Comp"/>
</dbReference>
<dbReference type="PANTHER" id="PTHR43308:SF5">
    <property type="entry name" value="S-LAYER PROTEIN _ PEPTIDOGLYCAN ENDO-BETA-N-ACETYLGLUCOSAMINIDASE"/>
    <property type="match status" value="1"/>
</dbReference>
<dbReference type="Pfam" id="PF01832">
    <property type="entry name" value="Glucosaminidase"/>
    <property type="match status" value="1"/>
</dbReference>
<feature type="domain" description="SLH" evidence="3">
    <location>
        <begin position="143"/>
        <end position="206"/>
    </location>
</feature>
<dbReference type="Gene3D" id="1.10.530.10">
    <property type="match status" value="1"/>
</dbReference>
<evidence type="ECO:0000256" key="1">
    <source>
        <dbReference type="ARBA" id="ARBA00022729"/>
    </source>
</evidence>
<evidence type="ECO:0000256" key="2">
    <source>
        <dbReference type="SAM" id="SignalP"/>
    </source>
</evidence>
<feature type="domain" description="SLH" evidence="3">
    <location>
        <begin position="21"/>
        <end position="84"/>
    </location>
</feature>
<organism evidence="4 5">
    <name type="scientific">Bacillus kandeliae</name>
    <dbReference type="NCBI Taxonomy" id="3129297"/>
    <lineage>
        <taxon>Bacteria</taxon>
        <taxon>Bacillati</taxon>
        <taxon>Bacillota</taxon>
        <taxon>Bacilli</taxon>
        <taxon>Bacillales</taxon>
        <taxon>Bacillaceae</taxon>
        <taxon>Bacillus</taxon>
    </lineage>
</organism>
<evidence type="ECO:0000259" key="3">
    <source>
        <dbReference type="PROSITE" id="PS51272"/>
    </source>
</evidence>
<feature type="signal peptide" evidence="2">
    <location>
        <begin position="1"/>
        <end position="26"/>
    </location>
</feature>
<dbReference type="EMBL" id="CP147404">
    <property type="protein sequence ID" value="WXB92918.1"/>
    <property type="molecule type" value="Genomic_DNA"/>
</dbReference>
<protein>
    <submittedName>
        <fullName evidence="4">S-layer homology domain-containing protein</fullName>
    </submittedName>
</protein>
<dbReference type="InterPro" id="IPR001119">
    <property type="entry name" value="SLH_dom"/>
</dbReference>
<dbReference type="Pfam" id="PF00395">
    <property type="entry name" value="SLH"/>
    <property type="match status" value="3"/>
</dbReference>
<dbReference type="Gene3D" id="2.30.30.40">
    <property type="entry name" value="SH3 Domains"/>
    <property type="match status" value="1"/>
</dbReference>
<dbReference type="InterPro" id="IPR002901">
    <property type="entry name" value="MGlyc_endo_b_GlcNAc-like_dom"/>
</dbReference>
<name>A0ABZ2N5B6_9BACI</name>
<keyword evidence="1 2" id="KW-0732">Signal</keyword>
<dbReference type="PANTHER" id="PTHR43308">
    <property type="entry name" value="OUTER MEMBRANE PROTEIN ALPHA-RELATED"/>
    <property type="match status" value="1"/>
</dbReference>
<dbReference type="PROSITE" id="PS51272">
    <property type="entry name" value="SLH"/>
    <property type="match status" value="2"/>
</dbReference>
<evidence type="ECO:0000313" key="5">
    <source>
        <dbReference type="Proteomes" id="UP001387364"/>
    </source>
</evidence>
<proteinExistence type="predicted"/>
<evidence type="ECO:0000313" key="4">
    <source>
        <dbReference type="EMBL" id="WXB92918.1"/>
    </source>
</evidence>
<reference evidence="4 5" key="1">
    <citation type="submission" date="2024-02" db="EMBL/GenBank/DDBJ databases">
        <title>Seven novel Bacillus-like species.</title>
        <authorList>
            <person name="Liu G."/>
        </authorList>
    </citation>
    <scope>NUCLEOTIDE SEQUENCE [LARGE SCALE GENOMIC DNA]</scope>
    <source>
        <strain evidence="4 5">FJAT-52991</strain>
    </source>
</reference>
<accession>A0ABZ2N5B6</accession>
<dbReference type="Proteomes" id="UP001387364">
    <property type="component" value="Chromosome"/>
</dbReference>
<feature type="chain" id="PRO_5045506705" evidence="2">
    <location>
        <begin position="27"/>
        <end position="660"/>
    </location>
</feature>
<gene>
    <name evidence="4" type="ORF">WDJ61_17090</name>
</gene>
<dbReference type="RefSeq" id="WP_338751923.1">
    <property type="nucleotide sequence ID" value="NZ_CP147404.1"/>
</dbReference>
<keyword evidence="5" id="KW-1185">Reference proteome</keyword>
<dbReference type="SMART" id="SM00047">
    <property type="entry name" value="LYZ2"/>
    <property type="match status" value="1"/>
</dbReference>